<dbReference type="InterPro" id="IPR050130">
    <property type="entry name" value="ClpA_ClpB"/>
</dbReference>
<protein>
    <submittedName>
        <fullName evidence="8">AAA domain-containing protein</fullName>
    </submittedName>
</protein>
<dbReference type="SMART" id="SM00382">
    <property type="entry name" value="AAA"/>
    <property type="match status" value="2"/>
</dbReference>
<dbReference type="Pfam" id="PF07724">
    <property type="entry name" value="AAA_2"/>
    <property type="match status" value="1"/>
</dbReference>
<dbReference type="SUPFAM" id="SSF81923">
    <property type="entry name" value="Double Clp-N motif"/>
    <property type="match status" value="1"/>
</dbReference>
<organism evidence="8 9">
    <name type="scientific">Spirosoma arboris</name>
    <dbReference type="NCBI Taxonomy" id="2682092"/>
    <lineage>
        <taxon>Bacteria</taxon>
        <taxon>Pseudomonadati</taxon>
        <taxon>Bacteroidota</taxon>
        <taxon>Cytophagia</taxon>
        <taxon>Cytophagales</taxon>
        <taxon>Cytophagaceae</taxon>
        <taxon>Spirosoma</taxon>
    </lineage>
</organism>
<name>A0A7K1S985_9BACT</name>
<evidence type="ECO:0000256" key="4">
    <source>
        <dbReference type="ARBA" id="ARBA00023186"/>
    </source>
</evidence>
<evidence type="ECO:0000256" key="5">
    <source>
        <dbReference type="SAM" id="MobiDB-lite"/>
    </source>
</evidence>
<dbReference type="InterPro" id="IPR027417">
    <property type="entry name" value="P-loop_NTPase"/>
</dbReference>
<dbReference type="GO" id="GO:0016887">
    <property type="term" value="F:ATP hydrolysis activity"/>
    <property type="evidence" value="ECO:0007669"/>
    <property type="project" value="InterPro"/>
</dbReference>
<dbReference type="InterPro" id="IPR001270">
    <property type="entry name" value="ClpA/B"/>
</dbReference>
<dbReference type="Gene3D" id="1.10.8.60">
    <property type="match status" value="2"/>
</dbReference>
<keyword evidence="9" id="KW-1185">Reference proteome</keyword>
<dbReference type="InterPro" id="IPR004176">
    <property type="entry name" value="Clp_R_N"/>
</dbReference>
<feature type="region of interest" description="Disordered" evidence="5">
    <location>
        <begin position="148"/>
        <end position="167"/>
    </location>
</feature>
<dbReference type="RefSeq" id="WP_157584631.1">
    <property type="nucleotide sequence ID" value="NZ_WPIN01000003.1"/>
</dbReference>
<dbReference type="FunFam" id="3.40.50.300:FF:000025">
    <property type="entry name" value="ATP-dependent Clp protease subunit"/>
    <property type="match status" value="1"/>
</dbReference>
<accession>A0A7K1S985</accession>
<dbReference type="PANTHER" id="PTHR11638:SF18">
    <property type="entry name" value="HEAT SHOCK PROTEIN 104"/>
    <property type="match status" value="1"/>
</dbReference>
<dbReference type="SMART" id="SM01086">
    <property type="entry name" value="ClpB_D2-small"/>
    <property type="match status" value="1"/>
</dbReference>
<dbReference type="CDD" id="cd00009">
    <property type="entry name" value="AAA"/>
    <property type="match status" value="1"/>
</dbReference>
<feature type="domain" description="AAA+ ATPase" evidence="6">
    <location>
        <begin position="570"/>
        <end position="712"/>
    </location>
</feature>
<keyword evidence="1" id="KW-0677">Repeat</keyword>
<dbReference type="InterPro" id="IPR019489">
    <property type="entry name" value="Clp_ATPase_C"/>
</dbReference>
<keyword evidence="4" id="KW-0143">Chaperone</keyword>
<dbReference type="GO" id="GO:0034605">
    <property type="term" value="P:cellular response to heat"/>
    <property type="evidence" value="ECO:0007669"/>
    <property type="project" value="TreeGrafter"/>
</dbReference>
<gene>
    <name evidence="8" type="ORF">GO755_10185</name>
</gene>
<dbReference type="Pfam" id="PF02861">
    <property type="entry name" value="Clp_N"/>
    <property type="match status" value="1"/>
</dbReference>
<evidence type="ECO:0000259" key="7">
    <source>
        <dbReference type="SMART" id="SM01086"/>
    </source>
</evidence>
<proteinExistence type="predicted"/>
<evidence type="ECO:0000313" key="8">
    <source>
        <dbReference type="EMBL" id="MVM30402.1"/>
    </source>
</evidence>
<feature type="compositionally biased region" description="Low complexity" evidence="5">
    <location>
        <begin position="157"/>
        <end position="167"/>
    </location>
</feature>
<dbReference type="PRINTS" id="PR00300">
    <property type="entry name" value="CLPPROTEASEA"/>
</dbReference>
<dbReference type="AlphaFoldDB" id="A0A7K1S985"/>
<evidence type="ECO:0000259" key="6">
    <source>
        <dbReference type="SMART" id="SM00382"/>
    </source>
</evidence>
<dbReference type="InterPro" id="IPR003959">
    <property type="entry name" value="ATPase_AAA_core"/>
</dbReference>
<evidence type="ECO:0000256" key="2">
    <source>
        <dbReference type="ARBA" id="ARBA00022741"/>
    </source>
</evidence>
<dbReference type="GO" id="GO:0005524">
    <property type="term" value="F:ATP binding"/>
    <property type="evidence" value="ECO:0007669"/>
    <property type="project" value="UniProtKB-KW"/>
</dbReference>
<dbReference type="Pfam" id="PF00004">
    <property type="entry name" value="AAA"/>
    <property type="match status" value="1"/>
</dbReference>
<feature type="domain" description="Clp ATPase C-terminal" evidence="7">
    <location>
        <begin position="738"/>
        <end position="827"/>
    </location>
</feature>
<sequence length="845" mass="92939">MAYTEEVKRAIQIAQALSKEYQNELFAPAHLLMGLLHNEVGMASWLAVIGQDVPYLREWAEVRLEASPKSSRLSPNPPGDERVKTTMELADLVAMQLGKSQTDPVCVLAALLKPGVAFSAEQLRSLPITQAELMQAALADADVETAVAPDAKENGKQATSSGSSSGATGQALLRYCVDKTAMAAEGRLDPIIGRDREVRMMTETLGRRTKPNVILVGEPGVGKTALADGFALNIIAGQVPNHLQNARLLELDLGALVAGASYKGEVEDRLKSILKELKQDAKIILFIDEIHQLLDSRGPLGTGVANLLKPELAKGNLTVIGATTLDEYRKYIETDEAFSRRFDVLRVEEPDVDTAIRMIQRLVPFYEKHHQLSVGPDAVAEAVILAKRYSRNRRLPDAAVDLLDRTLSAVRMISERTPAEVAQLTEQLDQLRTDGPDSLRDLRYLHQELENKISPILLANLLADTTSDDESVADPFESAPALADHIRQTLNRLTDQMATAKTSVDRHDVAAVISHKTGIPLGKIQSQERDKLLAMDEVLKKRVIGQDHAVKAVADAILEARSGLTKAGQPIGSFFLLGPTGTGKTELAKSLADFLFNDESFLIRFDMSEFKEEHSAALLYGAPPGYVGYEEGGLLVNKIREKPYSVVLFDEIEKAHPSVFDIFLQILDEGRLHDRLGKEGDFSDAVVLFTSNIGSQLVIQRFGEGQIPTNSELMETMSRNFRPEFLARLTEIVPFAPISEENAVRIFNLHLRGLTDQLTKQGITLELTPEAQRHLALSGFTPQYGARQLKGVIRNQLRRPISRMIIAGDVTKGSTIQVGLQGEELQWTITHEEINSQELLDIGQP</sequence>
<feature type="domain" description="AAA+ ATPase" evidence="6">
    <location>
        <begin position="209"/>
        <end position="348"/>
    </location>
</feature>
<dbReference type="Pfam" id="PF17871">
    <property type="entry name" value="AAA_lid_9"/>
    <property type="match status" value="1"/>
</dbReference>
<dbReference type="GO" id="GO:0005737">
    <property type="term" value="C:cytoplasm"/>
    <property type="evidence" value="ECO:0007669"/>
    <property type="project" value="TreeGrafter"/>
</dbReference>
<dbReference type="EMBL" id="WPIN01000003">
    <property type="protein sequence ID" value="MVM30402.1"/>
    <property type="molecule type" value="Genomic_DNA"/>
</dbReference>
<reference evidence="8 9" key="1">
    <citation type="submission" date="2019-12" db="EMBL/GenBank/DDBJ databases">
        <title>Spirosoma sp. HMF4905 genome sequencing and assembly.</title>
        <authorList>
            <person name="Kang H."/>
            <person name="Cha I."/>
            <person name="Kim H."/>
            <person name="Joh K."/>
        </authorList>
    </citation>
    <scope>NUCLEOTIDE SEQUENCE [LARGE SCALE GENOMIC DNA]</scope>
    <source>
        <strain evidence="8 9">HMF4905</strain>
    </source>
</reference>
<dbReference type="Pfam" id="PF10431">
    <property type="entry name" value="ClpB_D2-small"/>
    <property type="match status" value="1"/>
</dbReference>
<dbReference type="Gene3D" id="1.10.1780.10">
    <property type="entry name" value="Clp, N-terminal domain"/>
    <property type="match status" value="1"/>
</dbReference>
<dbReference type="PANTHER" id="PTHR11638">
    <property type="entry name" value="ATP-DEPENDENT CLP PROTEASE"/>
    <property type="match status" value="1"/>
</dbReference>
<comment type="caution">
    <text evidence="8">The sequence shown here is derived from an EMBL/GenBank/DDBJ whole genome shotgun (WGS) entry which is preliminary data.</text>
</comment>
<keyword evidence="2" id="KW-0547">Nucleotide-binding</keyword>
<dbReference type="SUPFAM" id="SSF52540">
    <property type="entry name" value="P-loop containing nucleoside triphosphate hydrolases"/>
    <property type="match status" value="2"/>
</dbReference>
<keyword evidence="3" id="KW-0067">ATP-binding</keyword>
<evidence type="ECO:0000256" key="1">
    <source>
        <dbReference type="ARBA" id="ARBA00022737"/>
    </source>
</evidence>
<dbReference type="Gene3D" id="3.40.50.300">
    <property type="entry name" value="P-loop containing nucleotide triphosphate hydrolases"/>
    <property type="match status" value="2"/>
</dbReference>
<dbReference type="InterPro" id="IPR036628">
    <property type="entry name" value="Clp_N_dom_sf"/>
</dbReference>
<dbReference type="CDD" id="cd19499">
    <property type="entry name" value="RecA-like_ClpB_Hsp104-like"/>
    <property type="match status" value="1"/>
</dbReference>
<dbReference type="InterPro" id="IPR003593">
    <property type="entry name" value="AAA+_ATPase"/>
</dbReference>
<dbReference type="Proteomes" id="UP000436006">
    <property type="component" value="Unassembled WGS sequence"/>
</dbReference>
<dbReference type="InterPro" id="IPR041546">
    <property type="entry name" value="ClpA/ClpB_AAA_lid"/>
</dbReference>
<evidence type="ECO:0000313" key="9">
    <source>
        <dbReference type="Proteomes" id="UP000436006"/>
    </source>
</evidence>
<evidence type="ECO:0000256" key="3">
    <source>
        <dbReference type="ARBA" id="ARBA00022840"/>
    </source>
</evidence>